<feature type="domain" description="Response regulatory" evidence="4">
    <location>
        <begin position="2"/>
        <end position="118"/>
    </location>
</feature>
<dbReference type="PROSITE" id="PS50110">
    <property type="entry name" value="RESPONSE_REGULATORY"/>
    <property type="match status" value="1"/>
</dbReference>
<dbReference type="RefSeq" id="WP_041340000.1">
    <property type="nucleotide sequence ID" value="NZ_CP007151.1"/>
</dbReference>
<name>W5YHM9_9GAMM</name>
<dbReference type="Gene3D" id="1.10.3210.10">
    <property type="entry name" value="Hypothetical protein af1432"/>
    <property type="match status" value="1"/>
</dbReference>
<dbReference type="AlphaFoldDB" id="W5YHM9"/>
<dbReference type="Pfam" id="PF08668">
    <property type="entry name" value="HDOD"/>
    <property type="match status" value="1"/>
</dbReference>
<dbReference type="PROSITE" id="PS51833">
    <property type="entry name" value="HDOD"/>
    <property type="match status" value="1"/>
</dbReference>
<evidence type="ECO:0000313" key="7">
    <source>
        <dbReference type="Proteomes" id="UP000061489"/>
    </source>
</evidence>
<dbReference type="CDD" id="cd00156">
    <property type="entry name" value="REC"/>
    <property type="match status" value="1"/>
</dbReference>
<dbReference type="STRING" id="1420916.AU14_07800"/>
<evidence type="ECO:0000256" key="1">
    <source>
        <dbReference type="ARBA" id="ARBA00022553"/>
    </source>
</evidence>
<gene>
    <name evidence="6" type="ORF">AU14_07800</name>
</gene>
<feature type="domain" description="HDOD" evidence="5">
    <location>
        <begin position="146"/>
        <end position="335"/>
    </location>
</feature>
<keyword evidence="1 2" id="KW-0597">Phosphoprotein</keyword>
<dbReference type="KEGG" id="msx:AU14_07800"/>
<dbReference type="InterPro" id="IPR013976">
    <property type="entry name" value="HDOD"/>
</dbReference>
<dbReference type="SMART" id="SM00448">
    <property type="entry name" value="REC"/>
    <property type="match status" value="1"/>
</dbReference>
<dbReference type="SUPFAM" id="SSF52172">
    <property type="entry name" value="CheY-like"/>
    <property type="match status" value="1"/>
</dbReference>
<evidence type="ECO:0000259" key="4">
    <source>
        <dbReference type="PROSITE" id="PS50110"/>
    </source>
</evidence>
<dbReference type="Proteomes" id="UP000061489">
    <property type="component" value="Chromosome"/>
</dbReference>
<dbReference type="Gene3D" id="3.40.50.2300">
    <property type="match status" value="1"/>
</dbReference>
<evidence type="ECO:0000313" key="6">
    <source>
        <dbReference type="EMBL" id="AHI28540.1"/>
    </source>
</evidence>
<dbReference type="HOGENOM" id="CLU_057687_0_0_6"/>
<sequence>MDALIVDDDDLMADLLETVVAGLHSAVTVFKAAGFHEALTLWQKRKPDLLIVDWDLPDGSGLDFLRQVRASDKDVAIVMITGRADRESILKAAHYRINGYISKPFQVDVLHQRLLEMIGKLLPEELAPAASLEVLLSEGVKTVIQLPVSADVASMLELVGRSDDISAAQLSERWQSDPSLCSRLLDVANRSSYRRTGQPVVTLRDAIASIGVPMALNQGLALALDVNAALSSEALVSCASEAQKQAKAVAHEAQRVALSLGKRSSQFFTAGLLSRIGELAVLKVMDQFQRQGGELSDEQVSQALRDWAQPYGNKLKIQWFIPVELRNLIGAVHYLPRENVTQERLIMRAGALIAGGAAPEAELGKVLRQLGLEGWQQQSSEHEQKDEDDGNDGDGNHA</sequence>
<dbReference type="InterPro" id="IPR050595">
    <property type="entry name" value="Bact_response_regulator"/>
</dbReference>
<reference evidence="6 7" key="1">
    <citation type="journal article" date="2014" name="Genome Announc.">
        <title>Draft Genome Sequences of Marinobacter similis A3d10T and Marinobacter salarius R9SW1T.</title>
        <authorList>
            <person name="Ivanova E.P."/>
            <person name="Ng H.J."/>
            <person name="Webb H.K."/>
            <person name="Feng G."/>
            <person name="Oshima K."/>
            <person name="Hattori M."/>
            <person name="Ohkuma M."/>
            <person name="Sergeev A.F."/>
            <person name="Mikhailov V.V."/>
            <person name="Crawford R.J."/>
            <person name="Sawabe T."/>
        </authorList>
    </citation>
    <scope>NUCLEOTIDE SEQUENCE [LARGE SCALE GENOMIC DNA]</scope>
    <source>
        <strain evidence="6 7">A3d10</strain>
    </source>
</reference>
<dbReference type="SUPFAM" id="SSF109604">
    <property type="entry name" value="HD-domain/PDEase-like"/>
    <property type="match status" value="1"/>
</dbReference>
<feature type="region of interest" description="Disordered" evidence="3">
    <location>
        <begin position="375"/>
        <end position="398"/>
    </location>
</feature>
<dbReference type="PANTHER" id="PTHR44591">
    <property type="entry name" value="STRESS RESPONSE REGULATOR PROTEIN 1"/>
    <property type="match status" value="1"/>
</dbReference>
<protein>
    <submittedName>
        <fullName evidence="6">Chemotaxis protein CheY</fullName>
    </submittedName>
</protein>
<dbReference type="Pfam" id="PF00072">
    <property type="entry name" value="Response_reg"/>
    <property type="match status" value="1"/>
</dbReference>
<dbReference type="GO" id="GO:0000160">
    <property type="term" value="P:phosphorelay signal transduction system"/>
    <property type="evidence" value="ECO:0007669"/>
    <property type="project" value="InterPro"/>
</dbReference>
<evidence type="ECO:0000256" key="3">
    <source>
        <dbReference type="SAM" id="MobiDB-lite"/>
    </source>
</evidence>
<evidence type="ECO:0000259" key="5">
    <source>
        <dbReference type="PROSITE" id="PS51833"/>
    </source>
</evidence>
<proteinExistence type="predicted"/>
<keyword evidence="7" id="KW-1185">Reference proteome</keyword>
<evidence type="ECO:0000256" key="2">
    <source>
        <dbReference type="PROSITE-ProRule" id="PRU00169"/>
    </source>
</evidence>
<dbReference type="InterPro" id="IPR001789">
    <property type="entry name" value="Sig_transdc_resp-reg_receiver"/>
</dbReference>
<dbReference type="InterPro" id="IPR011006">
    <property type="entry name" value="CheY-like_superfamily"/>
</dbReference>
<dbReference type="PANTHER" id="PTHR44591:SF3">
    <property type="entry name" value="RESPONSE REGULATORY DOMAIN-CONTAINING PROTEIN"/>
    <property type="match status" value="1"/>
</dbReference>
<dbReference type="EMBL" id="CP007151">
    <property type="protein sequence ID" value="AHI28540.1"/>
    <property type="molecule type" value="Genomic_DNA"/>
</dbReference>
<organism evidence="6 7">
    <name type="scientific">Marinobacter similis</name>
    <dbReference type="NCBI Taxonomy" id="1420916"/>
    <lineage>
        <taxon>Bacteria</taxon>
        <taxon>Pseudomonadati</taxon>
        <taxon>Pseudomonadota</taxon>
        <taxon>Gammaproteobacteria</taxon>
        <taxon>Pseudomonadales</taxon>
        <taxon>Marinobacteraceae</taxon>
        <taxon>Marinobacter</taxon>
    </lineage>
</organism>
<dbReference type="OrthoDB" id="2085719at2"/>
<feature type="modified residue" description="4-aspartylphosphate" evidence="2">
    <location>
        <position position="53"/>
    </location>
</feature>
<accession>W5YHM9</accession>